<reference evidence="1 2" key="1">
    <citation type="submission" date="2024-02" db="EMBL/GenBank/DDBJ databases">
        <authorList>
            <person name="Chen Y."/>
            <person name="Shah S."/>
            <person name="Dougan E. K."/>
            <person name="Thang M."/>
            <person name="Chan C."/>
        </authorList>
    </citation>
    <scope>NUCLEOTIDE SEQUENCE [LARGE SCALE GENOMIC DNA]</scope>
</reference>
<sequence length="422" mass="46428">MGCTSSKKTARPDVDVYPMVGSRYLVTKPARLMESPVPDSEISATIQPQAKVLVLDTETSAGFCHVLAESLGKAGWLAKPIPVSLRRLKGSRDVPGRYRVLVPAALHSAPSMRSEEEVQAEKNDEVELLELGVSDGRVVGRVKICGKAGLGSATGWVAFDEPSPLDAANLLGPEVADQPPLSATDTPPWQVGEKYRILKTQPLQKQPASQSRCCKSFSTGPTALRGSLVEVLRLQETNGFWMQVSVYDGPNPGKSGWIRSQLKDSLLVDRREQYKVQLGEDVAPATPGKRVVKSLDTLAAFEVPDPAEPVDDVDTQEDFAESKRLSCGYCVCQVVPPERNHPATVHHHSAFELPASPSKRLEVLSPMELQQWLRGIYLRYNPSLLPKVPEFVESHKGKESSLVESVCRKYRVSPPREWYKTQ</sequence>
<accession>A0ABP0LD09</accession>
<name>A0ABP0LD09_9DINO</name>
<proteinExistence type="predicted"/>
<protein>
    <submittedName>
        <fullName evidence="1">Uncharacterized protein</fullName>
    </submittedName>
</protein>
<dbReference type="Proteomes" id="UP001642464">
    <property type="component" value="Unassembled WGS sequence"/>
</dbReference>
<comment type="caution">
    <text evidence="1">The sequence shown here is derived from an EMBL/GenBank/DDBJ whole genome shotgun (WGS) entry which is preliminary data.</text>
</comment>
<gene>
    <name evidence="1" type="ORF">SCF082_LOCUS21972</name>
</gene>
<keyword evidence="2" id="KW-1185">Reference proteome</keyword>
<evidence type="ECO:0000313" key="1">
    <source>
        <dbReference type="EMBL" id="CAK9037034.1"/>
    </source>
</evidence>
<dbReference type="EMBL" id="CAXAMM010015714">
    <property type="protein sequence ID" value="CAK9037034.1"/>
    <property type="molecule type" value="Genomic_DNA"/>
</dbReference>
<organism evidence="1 2">
    <name type="scientific">Durusdinium trenchii</name>
    <dbReference type="NCBI Taxonomy" id="1381693"/>
    <lineage>
        <taxon>Eukaryota</taxon>
        <taxon>Sar</taxon>
        <taxon>Alveolata</taxon>
        <taxon>Dinophyceae</taxon>
        <taxon>Suessiales</taxon>
        <taxon>Symbiodiniaceae</taxon>
        <taxon>Durusdinium</taxon>
    </lineage>
</organism>
<evidence type="ECO:0000313" key="2">
    <source>
        <dbReference type="Proteomes" id="UP001642464"/>
    </source>
</evidence>